<protein>
    <recommendedName>
        <fullName evidence="3">Aspartate/glutamate racemase family protein</fullName>
    </recommendedName>
</protein>
<gene>
    <name evidence="1" type="ORF">EHS25_000390</name>
</gene>
<dbReference type="EMBL" id="RSCD01000001">
    <property type="protein sequence ID" value="RSH95303.1"/>
    <property type="molecule type" value="Genomic_DNA"/>
</dbReference>
<dbReference type="OrthoDB" id="412093at2759"/>
<sequence length="243" mass="26689">MTLVVPPKLGILQLKTTFPRPPGDVSHPSSWGSIPVVVRVVEEASSALVVGGGWGEELVDAFVREGERLMEEENCVAFVTSCGFLATMHPYLVNRLPFMGTTSLLQVAWLQQSFFPGPNSKDSVGVITFKKSSLTEKHLTSVGAHPETPIYGLSEDPNTGIFHGVLAERIPYDYEGMEREVLDAANQLVTNHPKVRAIVLECTNMPPFTHAVEKATGLKVWDVLSLGKWLYEGAAPRDYRKAK</sequence>
<evidence type="ECO:0000313" key="1">
    <source>
        <dbReference type="EMBL" id="RSH95303.1"/>
    </source>
</evidence>
<evidence type="ECO:0008006" key="3">
    <source>
        <dbReference type="Google" id="ProtNLM"/>
    </source>
</evidence>
<dbReference type="Proteomes" id="UP000279259">
    <property type="component" value="Unassembled WGS sequence"/>
</dbReference>
<accession>A0A427YVY9</accession>
<comment type="caution">
    <text evidence="1">The sequence shown here is derived from an EMBL/GenBank/DDBJ whole genome shotgun (WGS) entry which is preliminary data.</text>
</comment>
<reference evidence="1 2" key="1">
    <citation type="submission" date="2018-11" db="EMBL/GenBank/DDBJ databases">
        <title>Genome sequence of Saitozyma podzolica DSM 27192.</title>
        <authorList>
            <person name="Aliyu H."/>
            <person name="Gorte O."/>
            <person name="Ochsenreither K."/>
        </authorList>
    </citation>
    <scope>NUCLEOTIDE SEQUENCE [LARGE SCALE GENOMIC DNA]</scope>
    <source>
        <strain evidence="1 2">DSM 27192</strain>
    </source>
</reference>
<name>A0A427YVY9_9TREE</name>
<proteinExistence type="predicted"/>
<organism evidence="1 2">
    <name type="scientific">Saitozyma podzolica</name>
    <dbReference type="NCBI Taxonomy" id="1890683"/>
    <lineage>
        <taxon>Eukaryota</taxon>
        <taxon>Fungi</taxon>
        <taxon>Dikarya</taxon>
        <taxon>Basidiomycota</taxon>
        <taxon>Agaricomycotina</taxon>
        <taxon>Tremellomycetes</taxon>
        <taxon>Tremellales</taxon>
        <taxon>Trimorphomycetaceae</taxon>
        <taxon>Saitozyma</taxon>
    </lineage>
</organism>
<evidence type="ECO:0000313" key="2">
    <source>
        <dbReference type="Proteomes" id="UP000279259"/>
    </source>
</evidence>
<dbReference type="AlphaFoldDB" id="A0A427YVY9"/>
<keyword evidence="2" id="KW-1185">Reference proteome</keyword>